<feature type="transmembrane region" description="Helical" evidence="5">
    <location>
        <begin position="353"/>
        <end position="372"/>
    </location>
</feature>
<feature type="transmembrane region" description="Helical" evidence="5">
    <location>
        <begin position="274"/>
        <end position="300"/>
    </location>
</feature>
<sequence length="475" mass="52758">MSQFLTDYEKATDEHFEDVPVGLDEAHKAYLVERHGTYNLDPIPSSDPNDPLNWPNKKKYVHVALISFQIMTCTFVAAGLTQVYIKFAEDYGVSMNEASYTTSVQIVIMGVLPIIFVPLMNTYGRNKFLAVSTLINFGLSIAGAYCKTYGQQIATRCLVGVFNSFAVATGSSIVRDLTFAHQRGTFNGIWSTCLVVGTPLGPFITGFIVQHTDDYKWVFFMFAIMYFLQFISWCIVDETVYFPGQAAPKWTIPAHPFDYKLWLNPLKPIKNINITLVCFTIMLGFAYANIAFIVELPIIFEPLFGLTPQQLSLQYIALIIGSFIGEGLAGPLSDWWMAMLLKRRGVKVIYDRLWIIYPGVILVMIGLIVFGVCLDKVKDNKYIISPIIGAAIGAAGQNMISTVGTAFAIDNDPKHAADVGLYVNLFRQVYGFVGPFYFPILFENLGYTNGAGLLCGLVALGGAFTVVVHLRGRRT</sequence>
<dbReference type="PANTHER" id="PTHR23502:SF2">
    <property type="entry name" value="TRANSPORTER, PUTATIVE (AFU_ORTHOLOGUE AFUA_2G08910)-RELATED"/>
    <property type="match status" value="1"/>
</dbReference>
<evidence type="ECO:0000256" key="4">
    <source>
        <dbReference type="ARBA" id="ARBA00023136"/>
    </source>
</evidence>
<dbReference type="AlphaFoldDB" id="A0A1L0DFM0"/>
<evidence type="ECO:0000313" key="8">
    <source>
        <dbReference type="Proteomes" id="UP000182259"/>
    </source>
</evidence>
<keyword evidence="2 5" id="KW-0812">Transmembrane</keyword>
<feature type="transmembrane region" description="Helical" evidence="5">
    <location>
        <begin position="215"/>
        <end position="236"/>
    </location>
</feature>
<dbReference type="InterPro" id="IPR036259">
    <property type="entry name" value="MFS_trans_sf"/>
</dbReference>
<feature type="transmembrane region" description="Helical" evidence="5">
    <location>
        <begin position="60"/>
        <end position="80"/>
    </location>
</feature>
<evidence type="ECO:0000256" key="3">
    <source>
        <dbReference type="ARBA" id="ARBA00022989"/>
    </source>
</evidence>
<name>A0A1L0DFM0_9ASCO</name>
<dbReference type="GO" id="GO:0005886">
    <property type="term" value="C:plasma membrane"/>
    <property type="evidence" value="ECO:0007669"/>
    <property type="project" value="TreeGrafter"/>
</dbReference>
<gene>
    <name evidence="7" type="ORF">SAMEA4029009_CIC11G00000004502</name>
</gene>
<feature type="transmembrane region" description="Helical" evidence="5">
    <location>
        <begin position="128"/>
        <end position="147"/>
    </location>
</feature>
<feature type="transmembrane region" description="Helical" evidence="5">
    <location>
        <begin position="384"/>
        <end position="409"/>
    </location>
</feature>
<evidence type="ECO:0000256" key="1">
    <source>
        <dbReference type="ARBA" id="ARBA00004141"/>
    </source>
</evidence>
<reference evidence="7 8" key="1">
    <citation type="submission" date="2016-10" db="EMBL/GenBank/DDBJ databases">
        <authorList>
            <person name="de Groot N.N."/>
        </authorList>
    </citation>
    <scope>NUCLEOTIDE SEQUENCE [LARGE SCALE GENOMIC DNA]</scope>
    <source>
        <strain evidence="7 8">PYCC 4715</strain>
    </source>
</reference>
<dbReference type="PANTHER" id="PTHR23502">
    <property type="entry name" value="MAJOR FACILITATOR SUPERFAMILY"/>
    <property type="match status" value="1"/>
</dbReference>
<proteinExistence type="predicted"/>
<dbReference type="Proteomes" id="UP000182259">
    <property type="component" value="Chromosome IV"/>
</dbReference>
<feature type="transmembrane region" description="Helical" evidence="5">
    <location>
        <begin position="186"/>
        <end position="209"/>
    </location>
</feature>
<organism evidence="7 8">
    <name type="scientific">Sungouiella intermedia</name>
    <dbReference type="NCBI Taxonomy" id="45354"/>
    <lineage>
        <taxon>Eukaryota</taxon>
        <taxon>Fungi</taxon>
        <taxon>Dikarya</taxon>
        <taxon>Ascomycota</taxon>
        <taxon>Saccharomycotina</taxon>
        <taxon>Pichiomycetes</taxon>
        <taxon>Metschnikowiaceae</taxon>
        <taxon>Sungouiella</taxon>
    </lineage>
</organism>
<dbReference type="Pfam" id="PF07690">
    <property type="entry name" value="MFS_1"/>
    <property type="match status" value="1"/>
</dbReference>
<dbReference type="InterPro" id="IPR020846">
    <property type="entry name" value="MFS_dom"/>
</dbReference>
<keyword evidence="3 5" id="KW-1133">Transmembrane helix</keyword>
<dbReference type="InterPro" id="IPR011701">
    <property type="entry name" value="MFS"/>
</dbReference>
<feature type="domain" description="Major facilitator superfamily (MFS) profile" evidence="6">
    <location>
        <begin position="59"/>
        <end position="474"/>
    </location>
</feature>
<keyword evidence="4 5" id="KW-0472">Membrane</keyword>
<feature type="transmembrane region" description="Helical" evidence="5">
    <location>
        <begin position="450"/>
        <end position="470"/>
    </location>
</feature>
<evidence type="ECO:0000313" key="7">
    <source>
        <dbReference type="EMBL" id="SGZ55332.1"/>
    </source>
</evidence>
<dbReference type="PROSITE" id="PS50850">
    <property type="entry name" value="MFS"/>
    <property type="match status" value="1"/>
</dbReference>
<feature type="transmembrane region" description="Helical" evidence="5">
    <location>
        <begin position="100"/>
        <end position="121"/>
    </location>
</feature>
<feature type="transmembrane region" description="Helical" evidence="5">
    <location>
        <begin position="312"/>
        <end position="332"/>
    </location>
</feature>
<accession>A0A1L0DFM0</accession>
<dbReference type="Gene3D" id="1.20.1250.20">
    <property type="entry name" value="MFS general substrate transporter like domains"/>
    <property type="match status" value="1"/>
</dbReference>
<evidence type="ECO:0000259" key="6">
    <source>
        <dbReference type="PROSITE" id="PS50850"/>
    </source>
</evidence>
<protein>
    <submittedName>
        <fullName evidence="7">CIC11C00000004502</fullName>
    </submittedName>
</protein>
<dbReference type="GO" id="GO:0022857">
    <property type="term" value="F:transmembrane transporter activity"/>
    <property type="evidence" value="ECO:0007669"/>
    <property type="project" value="InterPro"/>
</dbReference>
<feature type="transmembrane region" description="Helical" evidence="5">
    <location>
        <begin position="153"/>
        <end position="174"/>
    </location>
</feature>
<comment type="subcellular location">
    <subcellularLocation>
        <location evidence="1">Membrane</location>
        <topology evidence="1">Multi-pass membrane protein</topology>
    </subcellularLocation>
</comment>
<evidence type="ECO:0000256" key="5">
    <source>
        <dbReference type="SAM" id="Phobius"/>
    </source>
</evidence>
<dbReference type="SUPFAM" id="SSF103473">
    <property type="entry name" value="MFS general substrate transporter"/>
    <property type="match status" value="1"/>
</dbReference>
<dbReference type="EMBL" id="LT635767">
    <property type="protein sequence ID" value="SGZ55332.1"/>
    <property type="molecule type" value="Genomic_DNA"/>
</dbReference>
<feature type="transmembrane region" description="Helical" evidence="5">
    <location>
        <begin position="421"/>
        <end position="438"/>
    </location>
</feature>
<evidence type="ECO:0000256" key="2">
    <source>
        <dbReference type="ARBA" id="ARBA00022692"/>
    </source>
</evidence>